<dbReference type="EMBL" id="CP014859">
    <property type="protein sequence ID" value="AOS66059.1"/>
    <property type="molecule type" value="Genomic_DNA"/>
</dbReference>
<dbReference type="GO" id="GO:0046872">
    <property type="term" value="F:metal ion binding"/>
    <property type="evidence" value="ECO:0007669"/>
    <property type="project" value="UniProtKB-KW"/>
</dbReference>
<feature type="binding site" evidence="2">
    <location>
        <position position="127"/>
    </location>
    <ligand>
        <name>Fe cation</name>
        <dbReference type="ChEBI" id="CHEBI:24875"/>
    </ligand>
</feature>
<keyword evidence="2" id="KW-0648">Protein biosynthesis</keyword>
<dbReference type="PRINTS" id="PR01576">
    <property type="entry name" value="PDEFORMYLASE"/>
</dbReference>
<dbReference type="PANTHER" id="PTHR10458:SF22">
    <property type="entry name" value="PEPTIDE DEFORMYLASE"/>
    <property type="match status" value="1"/>
</dbReference>
<dbReference type="SUPFAM" id="SSF56420">
    <property type="entry name" value="Peptide deformylase"/>
    <property type="match status" value="1"/>
</dbReference>
<dbReference type="PANTHER" id="PTHR10458">
    <property type="entry name" value="PEPTIDE DEFORMYLASE"/>
    <property type="match status" value="1"/>
</dbReference>
<dbReference type="HAMAP" id="MF_00163">
    <property type="entry name" value="Pep_deformylase"/>
    <property type="match status" value="1"/>
</dbReference>
<comment type="catalytic activity">
    <reaction evidence="2">
        <text>N-terminal N-formyl-L-methionyl-[peptide] + H2O = N-terminal L-methionyl-[peptide] + formate</text>
        <dbReference type="Rhea" id="RHEA:24420"/>
        <dbReference type="Rhea" id="RHEA-COMP:10639"/>
        <dbReference type="Rhea" id="RHEA-COMP:10640"/>
        <dbReference type="ChEBI" id="CHEBI:15377"/>
        <dbReference type="ChEBI" id="CHEBI:15740"/>
        <dbReference type="ChEBI" id="CHEBI:49298"/>
        <dbReference type="ChEBI" id="CHEBI:64731"/>
        <dbReference type="EC" id="3.5.1.88"/>
    </reaction>
</comment>
<dbReference type="Gene3D" id="3.90.45.10">
    <property type="entry name" value="Peptide deformylase"/>
    <property type="match status" value="1"/>
</dbReference>
<keyword evidence="2" id="KW-0408">Iron</keyword>
<gene>
    <name evidence="2" type="primary">def</name>
    <name evidence="4" type="ORF">TL08_26450</name>
</gene>
<feature type="active site" evidence="2">
    <location>
        <position position="170"/>
    </location>
</feature>
<dbReference type="Pfam" id="PF01327">
    <property type="entry name" value="Pep_deformylase"/>
    <property type="match status" value="1"/>
</dbReference>
<dbReference type="EC" id="3.5.1.88" evidence="2"/>
<proteinExistence type="inferred from homology"/>
<keyword evidence="2" id="KW-0479">Metal-binding</keyword>
<dbReference type="GO" id="GO:0006412">
    <property type="term" value="P:translation"/>
    <property type="evidence" value="ECO:0007669"/>
    <property type="project" value="UniProtKB-UniRule"/>
</dbReference>
<feature type="domain" description="DUF397" evidence="3">
    <location>
        <begin position="232"/>
        <end position="273"/>
    </location>
</feature>
<organism evidence="4 5">
    <name type="scientific">Actinoalloteichus hymeniacidonis</name>
    <dbReference type="NCBI Taxonomy" id="340345"/>
    <lineage>
        <taxon>Bacteria</taxon>
        <taxon>Bacillati</taxon>
        <taxon>Actinomycetota</taxon>
        <taxon>Actinomycetes</taxon>
        <taxon>Pseudonocardiales</taxon>
        <taxon>Pseudonocardiaceae</taxon>
        <taxon>Actinoalloteichus</taxon>
    </lineage>
</organism>
<keyword evidence="5" id="KW-1185">Reference proteome</keyword>
<comment type="function">
    <text evidence="2">Removes the formyl group from the N-terminal Met of newly synthesized proteins. Requires at least a dipeptide for an efficient rate of reaction. N-terminal L-methionine is a prerequisite for activity but the enzyme has broad specificity at other positions.</text>
</comment>
<sequence>MSRFAFELGNSRGCTPANDGLPALPSETMAALGIVQDTDPRLRRSARAFDLPVEADDAHRVVIELNAAAERVAQAHNFGKGMGIAAPQIAIDRAAAIVRTPDGESITLFNPRIIESGGESDEQYEGCLSFFDVRGQVPRSHTIHVEHTVIDGTTKITVFKHGIARLVAHEIDHLHGHLYTDRMREGIEPIPVEQYRGTGTNWKYSRAGRLIAHSDHLSNGTHRVDGDQAERGANCVEIGQAPGLVGIRDTKNRDGGTLVVGRAAFGAFLTAVKTNRLG</sequence>
<feature type="binding site" evidence="2">
    <location>
        <position position="173"/>
    </location>
    <ligand>
        <name>Fe cation</name>
        <dbReference type="ChEBI" id="CHEBI:24875"/>
    </ligand>
</feature>
<keyword evidence="2" id="KW-0378">Hydrolase</keyword>
<dbReference type="InterPro" id="IPR036821">
    <property type="entry name" value="Peptide_deformylase_sf"/>
</dbReference>
<accession>A0AAC9N0X6</accession>
<reference evidence="5" key="1">
    <citation type="submission" date="2016-03" db="EMBL/GenBank/DDBJ databases">
        <title>Complete genome sequence of the type strain Actinoalloteichus hymeniacidonis DSM 45092.</title>
        <authorList>
            <person name="Schaffert L."/>
            <person name="Albersmeier A."/>
            <person name="Winkler A."/>
            <person name="Kalinowski J."/>
            <person name="Zotchev S."/>
            <person name="Ruckert C."/>
        </authorList>
    </citation>
    <scope>NUCLEOTIDE SEQUENCE [LARGE SCALE GENOMIC DNA]</scope>
    <source>
        <strain evidence="5">HPA177(T) (DSM 45092(T))</strain>
    </source>
</reference>
<name>A0AAC9N0X6_9PSEU</name>
<feature type="binding site" evidence="2">
    <location>
        <position position="169"/>
    </location>
    <ligand>
        <name>Fe cation</name>
        <dbReference type="ChEBI" id="CHEBI:24875"/>
    </ligand>
</feature>
<comment type="similarity">
    <text evidence="1 2">Belongs to the polypeptide deformylase family.</text>
</comment>
<dbReference type="GO" id="GO:0042586">
    <property type="term" value="F:peptide deformylase activity"/>
    <property type="evidence" value="ECO:0007669"/>
    <property type="project" value="UniProtKB-UniRule"/>
</dbReference>
<dbReference type="InterPro" id="IPR007278">
    <property type="entry name" value="DUF397"/>
</dbReference>
<evidence type="ECO:0000313" key="4">
    <source>
        <dbReference type="EMBL" id="AOS66059.1"/>
    </source>
</evidence>
<protein>
    <recommendedName>
        <fullName evidence="2">Peptide deformylase</fullName>
        <shortName evidence="2">PDF</shortName>
        <ecNumber evidence="2">3.5.1.88</ecNumber>
    </recommendedName>
    <alternativeName>
        <fullName evidence="2">Polypeptide deformylase</fullName>
    </alternativeName>
</protein>
<dbReference type="AlphaFoldDB" id="A0AAC9N0X6"/>
<dbReference type="KEGG" id="ahm:TL08_26450"/>
<evidence type="ECO:0000259" key="3">
    <source>
        <dbReference type="Pfam" id="PF04149"/>
    </source>
</evidence>
<dbReference type="InterPro" id="IPR023635">
    <property type="entry name" value="Peptide_deformylase"/>
</dbReference>
<comment type="cofactor">
    <cofactor evidence="2">
        <name>Fe(2+)</name>
        <dbReference type="ChEBI" id="CHEBI:29033"/>
    </cofactor>
    <text evidence="2">Binds 1 Fe(2+) ion.</text>
</comment>
<dbReference type="Pfam" id="PF04149">
    <property type="entry name" value="DUF397"/>
    <property type="match status" value="1"/>
</dbReference>
<evidence type="ECO:0000256" key="1">
    <source>
        <dbReference type="ARBA" id="ARBA00010759"/>
    </source>
</evidence>
<evidence type="ECO:0000313" key="5">
    <source>
        <dbReference type="Proteomes" id="UP000095210"/>
    </source>
</evidence>
<evidence type="ECO:0000256" key="2">
    <source>
        <dbReference type="HAMAP-Rule" id="MF_00163"/>
    </source>
</evidence>
<dbReference type="Proteomes" id="UP000095210">
    <property type="component" value="Chromosome"/>
</dbReference>